<dbReference type="InterPro" id="IPR018378">
    <property type="entry name" value="C-type_lectin_CS"/>
</dbReference>
<dbReference type="InterPro" id="IPR001304">
    <property type="entry name" value="C-type_lectin-like"/>
</dbReference>
<dbReference type="RefSeq" id="XP_022322779.1">
    <property type="nucleotide sequence ID" value="XM_022467071.1"/>
</dbReference>
<dbReference type="PROSITE" id="PS50041">
    <property type="entry name" value="C_TYPE_LECTIN_2"/>
    <property type="match status" value="1"/>
</dbReference>
<dbReference type="Pfam" id="PF00059">
    <property type="entry name" value="Lectin_C"/>
    <property type="match status" value="1"/>
</dbReference>
<keyword evidence="3" id="KW-1185">Reference proteome</keyword>
<name>A0A8B8D5H8_CRAVI</name>
<accession>A0A8B8D5H8</accession>
<sequence>MDTLINLRSTSYCLVKGVSGQRIWTGGNDIALEGSWHWDEGDDLLSYLNWDADNPTNDNGIGDCLELRGDHSWKWNDLECSSVRPFVCELHACHLPDHCITTNCTTTDDYRCIKCKDEGSKANYSLYWPTANKKACEATCSWKENWCWPGTCAAHLAKHCICSTGFYKNSSSPARCQLSKEAHIVTCRLGAESDKGEVGNSTSHGDCEKEESTYINFQPKSLSYTFVTSFEMPNNMPPYPIHINESHFGVVHAEVTLYKEDLKSKLYTVQIHQSNHLWTTVENHTIPICFH</sequence>
<dbReference type="InterPro" id="IPR016186">
    <property type="entry name" value="C-type_lectin-like/link_sf"/>
</dbReference>
<dbReference type="SUPFAM" id="SSF56436">
    <property type="entry name" value="C-type lectin-like"/>
    <property type="match status" value="1"/>
</dbReference>
<evidence type="ECO:0000259" key="2">
    <source>
        <dbReference type="PROSITE" id="PS50041"/>
    </source>
</evidence>
<dbReference type="Proteomes" id="UP000694844">
    <property type="component" value="Chromosome 3"/>
</dbReference>
<dbReference type="CDD" id="cd00037">
    <property type="entry name" value="CLECT"/>
    <property type="match status" value="1"/>
</dbReference>
<evidence type="ECO:0000313" key="3">
    <source>
        <dbReference type="Proteomes" id="UP000694844"/>
    </source>
</evidence>
<dbReference type="KEGG" id="cvn:111124212"/>
<gene>
    <name evidence="4" type="primary">LOC111124212</name>
</gene>
<dbReference type="InterPro" id="IPR016187">
    <property type="entry name" value="CTDL_fold"/>
</dbReference>
<organism evidence="3 4">
    <name type="scientific">Crassostrea virginica</name>
    <name type="common">Eastern oyster</name>
    <dbReference type="NCBI Taxonomy" id="6565"/>
    <lineage>
        <taxon>Eukaryota</taxon>
        <taxon>Metazoa</taxon>
        <taxon>Spiralia</taxon>
        <taxon>Lophotrochozoa</taxon>
        <taxon>Mollusca</taxon>
        <taxon>Bivalvia</taxon>
        <taxon>Autobranchia</taxon>
        <taxon>Pteriomorphia</taxon>
        <taxon>Ostreida</taxon>
        <taxon>Ostreoidea</taxon>
        <taxon>Ostreidae</taxon>
        <taxon>Crassostrea</taxon>
    </lineage>
</organism>
<dbReference type="OrthoDB" id="6096668at2759"/>
<dbReference type="GeneID" id="111124212"/>
<protein>
    <submittedName>
        <fullName evidence="4">Uncharacterized protein LOC111124212</fullName>
    </submittedName>
</protein>
<evidence type="ECO:0000256" key="1">
    <source>
        <dbReference type="ARBA" id="ARBA00023157"/>
    </source>
</evidence>
<feature type="domain" description="C-type lectin" evidence="2">
    <location>
        <begin position="1"/>
        <end position="89"/>
    </location>
</feature>
<evidence type="ECO:0000313" key="4">
    <source>
        <dbReference type="RefSeq" id="XP_022322779.1"/>
    </source>
</evidence>
<reference evidence="4" key="1">
    <citation type="submission" date="2025-08" db="UniProtKB">
        <authorList>
            <consortium name="RefSeq"/>
        </authorList>
    </citation>
    <scope>IDENTIFICATION</scope>
    <source>
        <tissue evidence="4">Whole sample</tissue>
    </source>
</reference>
<dbReference type="Gene3D" id="3.10.100.10">
    <property type="entry name" value="Mannose-Binding Protein A, subunit A"/>
    <property type="match status" value="1"/>
</dbReference>
<keyword evidence="1" id="KW-1015">Disulfide bond</keyword>
<proteinExistence type="predicted"/>
<dbReference type="PROSITE" id="PS00615">
    <property type="entry name" value="C_TYPE_LECTIN_1"/>
    <property type="match status" value="1"/>
</dbReference>
<dbReference type="AlphaFoldDB" id="A0A8B8D5H8"/>